<dbReference type="EMBL" id="LAZR01000932">
    <property type="protein sequence ID" value="KKN54360.1"/>
    <property type="molecule type" value="Genomic_DNA"/>
</dbReference>
<proteinExistence type="predicted"/>
<dbReference type="AlphaFoldDB" id="A0A0F9RCV6"/>
<gene>
    <name evidence="1" type="ORF">LCGC14_0593380</name>
</gene>
<accession>A0A0F9RCV6</accession>
<sequence length="62" mass="6938">MKIDFSNPPEWLTCKYYRCNNIRVSISGSSRVPVCNNCGEIMIGKKDGLPAPLEDCPKCEES</sequence>
<reference evidence="1" key="1">
    <citation type="journal article" date="2015" name="Nature">
        <title>Complex archaea that bridge the gap between prokaryotes and eukaryotes.</title>
        <authorList>
            <person name="Spang A."/>
            <person name="Saw J.H."/>
            <person name="Jorgensen S.L."/>
            <person name="Zaremba-Niedzwiedzka K."/>
            <person name="Martijn J."/>
            <person name="Lind A.E."/>
            <person name="van Eijk R."/>
            <person name="Schleper C."/>
            <person name="Guy L."/>
            <person name="Ettema T.J."/>
        </authorList>
    </citation>
    <scope>NUCLEOTIDE SEQUENCE</scope>
</reference>
<comment type="caution">
    <text evidence="1">The sequence shown here is derived from an EMBL/GenBank/DDBJ whole genome shotgun (WGS) entry which is preliminary data.</text>
</comment>
<protein>
    <submittedName>
        <fullName evidence="1">Uncharacterized protein</fullName>
    </submittedName>
</protein>
<evidence type="ECO:0000313" key="1">
    <source>
        <dbReference type="EMBL" id="KKN54360.1"/>
    </source>
</evidence>
<name>A0A0F9RCV6_9ZZZZ</name>
<organism evidence="1">
    <name type="scientific">marine sediment metagenome</name>
    <dbReference type="NCBI Taxonomy" id="412755"/>
    <lineage>
        <taxon>unclassified sequences</taxon>
        <taxon>metagenomes</taxon>
        <taxon>ecological metagenomes</taxon>
    </lineage>
</organism>